<comment type="caution">
    <text evidence="1">The sequence shown here is derived from an EMBL/GenBank/DDBJ whole genome shotgun (WGS) entry which is preliminary data.</text>
</comment>
<dbReference type="GO" id="GO:0004180">
    <property type="term" value="F:carboxypeptidase activity"/>
    <property type="evidence" value="ECO:0007669"/>
    <property type="project" value="UniProtKB-KW"/>
</dbReference>
<dbReference type="InterPro" id="IPR008969">
    <property type="entry name" value="CarboxyPept-like_regulatory"/>
</dbReference>
<sequence length="838" mass="97424">MLVALTQQMMAQQKISGRVIDVDGFAVPYASVQYRGHRIAVSSDGEGRFSIEKHEGWMLTVSALSYKAQTLKVDANTNFLEIKLKDDSRRLNEVVVKSKRGKYKRKDNPAVELMRRVIAAKKKTDLANHPYYQYDKYQKITLALNDLSKEQLEGKFFSKRQYLLDQVEKSPYNGKLTLPVSVDETVSQHIYRKDPKSEKDIIKGQQTNGIGQVIQTGEILSTTMKDVFTDVDIYDDYVRLLQYPFPSPIGRTAISFYHYYIEDTVYVERDLCYHLQFIPANSQDFGFRGELYVTADSTLHVKKCNLYMPHNSDVNWVKDMKIEQEFTRLDNGEWVLSKDDMVAEIHTNKVLQDLLVVRNTRLTDYSFDELPKVLFKGKAKVRHDIDAMNRDEAYWNKYRQVDLTKSESSMDSFIHRMENSKGFKWIILGVKALMENYVEIGSGPGGKKSKFDLGPVNTYLSKNYVDGIRLRLAGRTMAALNPHFFWNGYAAYGTKSNEWYTGHVLTYSLNKKKNSPFEFPMRNVTFEVSRDIMSPSDDNLQHNKDNIFMTFRAATQDEMFLYHRQRLAFTYETDWGLRFNTGIRWQSNRTAGNLHYFTLDGNEVKKIRMTDINVGINYNPGVTYVNTKQQRLPINLDSPEIGISHTMGFKGFMGGQYHSNITKVSIYKRQWLGSFGYLDFHAVGQAQWNKVPFPMLILPPVNLSYFESESSVSLMRDWEFLNDRQVFASLSWDMNGKLLNRIPLIKKLKWREYFAVKGVWGNLTDKNNPYLEKNQGDTELFKFPSKSHVMNNTPYWECVAGVHNIFKFFAVEYVRRLTYLNNEDISKWGIRFGFSMTF</sequence>
<proteinExistence type="predicted"/>
<dbReference type="SUPFAM" id="SSF49464">
    <property type="entry name" value="Carboxypeptidase regulatory domain-like"/>
    <property type="match status" value="1"/>
</dbReference>
<dbReference type="Pfam" id="PF13715">
    <property type="entry name" value="CarbopepD_reg_2"/>
    <property type="match status" value="1"/>
</dbReference>
<dbReference type="OrthoDB" id="983143at2"/>
<dbReference type="InterPro" id="IPR043741">
    <property type="entry name" value="DUF5686"/>
</dbReference>
<keyword evidence="1" id="KW-0378">Hydrolase</keyword>
<organism evidence="1 2">
    <name type="scientific">Segatella copri</name>
    <dbReference type="NCBI Taxonomy" id="165179"/>
    <lineage>
        <taxon>Bacteria</taxon>
        <taxon>Pseudomonadati</taxon>
        <taxon>Bacteroidota</taxon>
        <taxon>Bacteroidia</taxon>
        <taxon>Bacteroidales</taxon>
        <taxon>Prevotellaceae</taxon>
        <taxon>Segatella</taxon>
    </lineage>
</organism>
<dbReference type="EMBL" id="VZAD01000038">
    <property type="protein sequence ID" value="MQP11232.1"/>
    <property type="molecule type" value="Genomic_DNA"/>
</dbReference>
<evidence type="ECO:0000313" key="2">
    <source>
        <dbReference type="Proteomes" id="UP000384372"/>
    </source>
</evidence>
<dbReference type="Proteomes" id="UP000384372">
    <property type="component" value="Unassembled WGS sequence"/>
</dbReference>
<keyword evidence="1" id="KW-0121">Carboxypeptidase</keyword>
<keyword evidence="1" id="KW-0645">Protease</keyword>
<protein>
    <submittedName>
        <fullName evidence="1">Carboxypeptidase-like regulatory domain-containing protein</fullName>
    </submittedName>
</protein>
<dbReference type="AlphaFoldDB" id="A0A6A7W9Y2"/>
<keyword evidence="2" id="KW-1185">Reference proteome</keyword>
<dbReference type="Pfam" id="PF18939">
    <property type="entry name" value="DUF5686"/>
    <property type="match status" value="1"/>
</dbReference>
<gene>
    <name evidence="1" type="ORF">F7D20_04465</name>
</gene>
<reference evidence="1 2" key="1">
    <citation type="submission" date="2019-09" db="EMBL/GenBank/DDBJ databases">
        <title>Distinct polysaccharide growth profiles of human intestinal Prevotella copri isolates.</title>
        <authorList>
            <person name="Fehlner-Peach H."/>
            <person name="Magnabosco C."/>
            <person name="Raghavan V."/>
            <person name="Scher J.U."/>
            <person name="Tett A."/>
            <person name="Cox L.M."/>
            <person name="Gottsegen C."/>
            <person name="Watters A."/>
            <person name="Wiltshire- Gordon J.D."/>
            <person name="Segata N."/>
            <person name="Bonneau R."/>
            <person name="Littman D.R."/>
        </authorList>
    </citation>
    <scope>NUCLEOTIDE SEQUENCE [LARGE SCALE GENOMIC DNA]</scope>
    <source>
        <strain evidence="2">iAQ1173</strain>
    </source>
</reference>
<accession>A0A6A7W9Y2</accession>
<evidence type="ECO:0000313" key="1">
    <source>
        <dbReference type="EMBL" id="MQP11232.1"/>
    </source>
</evidence>
<name>A0A6A7W9Y2_9BACT</name>